<dbReference type="AlphaFoldDB" id="F0WQ51"/>
<dbReference type="EMBL" id="FR824239">
    <property type="protein sequence ID" value="CCA23456.1"/>
    <property type="molecule type" value="Genomic_DNA"/>
</dbReference>
<evidence type="ECO:0000256" key="10">
    <source>
        <dbReference type="ARBA" id="ARBA00022833"/>
    </source>
</evidence>
<dbReference type="Pfam" id="PF00641">
    <property type="entry name" value="Zn_ribbon_RanBP"/>
    <property type="match status" value="2"/>
</dbReference>
<evidence type="ECO:0000256" key="9">
    <source>
        <dbReference type="ARBA" id="ARBA00022771"/>
    </source>
</evidence>
<evidence type="ECO:0000256" key="1">
    <source>
        <dbReference type="ARBA" id="ARBA00001966"/>
    </source>
</evidence>
<dbReference type="GO" id="GO:0090560">
    <property type="term" value="F:2-(3-amino-3-carboxypropyl)histidine synthase activity"/>
    <property type="evidence" value="ECO:0007669"/>
    <property type="project" value="UniProtKB-EC"/>
</dbReference>
<dbReference type="GO" id="GO:0051536">
    <property type="term" value="F:iron-sulfur cluster binding"/>
    <property type="evidence" value="ECO:0007669"/>
    <property type="project" value="UniProtKB-KW"/>
</dbReference>
<evidence type="ECO:0000256" key="4">
    <source>
        <dbReference type="ARBA" id="ARBA00012221"/>
    </source>
</evidence>
<evidence type="ECO:0000256" key="11">
    <source>
        <dbReference type="ARBA" id="ARBA00023004"/>
    </source>
</evidence>
<dbReference type="InterPro" id="IPR042263">
    <property type="entry name" value="DPH1/DPH2_1"/>
</dbReference>
<dbReference type="PANTHER" id="PTHR10762:SF1">
    <property type="entry name" value="2-(3-AMINO-3-CARBOXYPROPYL)HISTIDINE SYNTHASE SUBUNIT 1"/>
    <property type="match status" value="1"/>
</dbReference>
<evidence type="ECO:0000256" key="15">
    <source>
        <dbReference type="ARBA" id="ARBA00032789"/>
    </source>
</evidence>
<keyword evidence="9 17" id="KW-0863">Zinc-finger</keyword>
<evidence type="ECO:0000313" key="20">
    <source>
        <dbReference type="EMBL" id="CCA23456.1"/>
    </source>
</evidence>
<dbReference type="PROSITE" id="PS01358">
    <property type="entry name" value="ZF_RANBP2_1"/>
    <property type="match status" value="2"/>
</dbReference>
<gene>
    <name evidence="20" type="primary">AlNc14C194G8531</name>
    <name evidence="20" type="ORF">ALNC14_096000</name>
</gene>
<dbReference type="PANTHER" id="PTHR10762">
    <property type="entry name" value="DIPHTHAMIDE BIOSYNTHESIS PROTEIN"/>
    <property type="match status" value="1"/>
</dbReference>
<dbReference type="SUPFAM" id="SSF90209">
    <property type="entry name" value="Ran binding protein zinc finger-like"/>
    <property type="match status" value="2"/>
</dbReference>
<organism evidence="20">
    <name type="scientific">Albugo laibachii Nc14</name>
    <dbReference type="NCBI Taxonomy" id="890382"/>
    <lineage>
        <taxon>Eukaryota</taxon>
        <taxon>Sar</taxon>
        <taxon>Stramenopiles</taxon>
        <taxon>Oomycota</taxon>
        <taxon>Peronosporomycetes</taxon>
        <taxon>Albuginales</taxon>
        <taxon>Albuginaceae</taxon>
        <taxon>Albugo</taxon>
    </lineage>
</organism>
<evidence type="ECO:0000256" key="2">
    <source>
        <dbReference type="ARBA" id="ARBA00005156"/>
    </source>
</evidence>
<dbReference type="InterPro" id="IPR042264">
    <property type="entry name" value="DPH1/DPH2_2"/>
</dbReference>
<dbReference type="Gene3D" id="4.10.1060.10">
    <property type="entry name" value="Zinc finger, RanBP2-type"/>
    <property type="match status" value="2"/>
</dbReference>
<dbReference type="FunFam" id="3.40.50.11850:FF:000002">
    <property type="entry name" value="2-(3-amino-3-carboxypropyl)histidine synthase subunit 1"/>
    <property type="match status" value="1"/>
</dbReference>
<evidence type="ECO:0000256" key="13">
    <source>
        <dbReference type="ARBA" id="ARBA00031690"/>
    </source>
</evidence>
<evidence type="ECO:0000259" key="19">
    <source>
        <dbReference type="PROSITE" id="PS50199"/>
    </source>
</evidence>
<feature type="region of interest" description="Disordered" evidence="18">
    <location>
        <begin position="167"/>
        <end position="224"/>
    </location>
</feature>
<dbReference type="HOGENOM" id="CLU_435066_0_0_1"/>
<dbReference type="InterPro" id="IPR042265">
    <property type="entry name" value="DPH1/DPH2_3"/>
</dbReference>
<comment type="similarity">
    <text evidence="3">Belongs to the DPH1/DPH2 family. DPH1 subfamily.</text>
</comment>
<sequence length="629" mass="70389">MSIWRGRTAGRGGFQKTLGDWTCANPGCANVNFARRNACNRCQTPRPDEDDQNGSKNDESISADFRGPPGLFKPGDWTCTVCGNVNWERRQECNICKNAKPGMPGVDERRDGVAGGFNERQERVASAKAEIGEDGYDDFGMKKKKINASKTQREAAALARLQQSYSAIYQPEDTPRSATHPVDKGTTRIDSKERLRDASPNGKQRKRPRSRSRSKKLTTLHDSDASGCNNHNCQSITKCTETDGKTIKPTAIRTRRQRVMNRIPDEILNDPDLTKAMENLPWNYNFEIRKTVWRIRQAQASCVALQFPEGLLMYSCVISDILERFTSAQTIILGDVTYGACCVDDLTAIALGADFMVHYGHSCLVPVDVTTLKTVYVFVDITIDIDHLVACVKMTLSAKKKLALMGTIQFGNAITIASEKLAPCYEKVVVPQVKPLSPGEVLGCTSPLLHQDVDAMVFIADGRFHLESAMIANPSIPAYRYDPYAKILSLESYDYKQMTQVRSDAIKKCRNSERFGIILGTLGRQGNPEILNRLTALLESCGKEYFVLLLSEIFPEKLAIFEDVDAWIQVACPRLSIDWGYAFPKPLLSPYEAEVCLGQAEWTDNVYPMDYYAKSSRSWTNYYTPMQKT</sequence>
<feature type="compositionally biased region" description="Basic residues" evidence="18">
    <location>
        <begin position="203"/>
        <end position="218"/>
    </location>
</feature>
<keyword evidence="8" id="KW-0479">Metal-binding</keyword>
<reference evidence="20" key="1">
    <citation type="journal article" date="2011" name="PLoS Biol.">
        <title>Gene gain and loss during evolution of obligate parasitism in the white rust pathogen of Arabidopsis thaliana.</title>
        <authorList>
            <person name="Kemen E."/>
            <person name="Gardiner A."/>
            <person name="Schultz-Larsen T."/>
            <person name="Kemen A.C."/>
            <person name="Balmuth A.L."/>
            <person name="Robert-Seilaniantz A."/>
            <person name="Bailey K."/>
            <person name="Holub E."/>
            <person name="Studholme D.J."/>
            <person name="Maclean D."/>
            <person name="Jones J.D."/>
        </authorList>
    </citation>
    <scope>NUCLEOTIDE SEQUENCE</scope>
</reference>
<comment type="cofactor">
    <cofactor evidence="1">
        <name>[4Fe-4S] cluster</name>
        <dbReference type="ChEBI" id="CHEBI:49883"/>
    </cofactor>
</comment>
<proteinExistence type="inferred from homology"/>
<protein>
    <recommendedName>
        <fullName evidence="5">2-(3-amino-3-carboxypropyl)histidine synthase subunit 1</fullName>
        <ecNumber evidence="4">2.5.1.108</ecNumber>
    </recommendedName>
    <alternativeName>
        <fullName evidence="14">Diphthamide biosynthesis protein 1</fullName>
    </alternativeName>
    <alternativeName>
        <fullName evidence="15">Diphtheria toxin resistance protein 1</fullName>
    </alternativeName>
    <alternativeName>
        <fullName evidence="13">S-adenosyl-L-methionine:L-histidine 3-amino-3-carboxypropyltransferase 1</fullName>
    </alternativeName>
</protein>
<keyword evidence="12" id="KW-0411">Iron-sulfur</keyword>
<dbReference type="FunFam" id="3.40.50.11860:FF:000002">
    <property type="entry name" value="2-(3-amino-3-carboxypropyl)histidine synthase subunit 1"/>
    <property type="match status" value="1"/>
</dbReference>
<feature type="domain" description="RanBP2-type" evidence="19">
    <location>
        <begin position="73"/>
        <end position="102"/>
    </location>
</feature>
<accession>F0WQ51</accession>
<evidence type="ECO:0000256" key="18">
    <source>
        <dbReference type="SAM" id="MobiDB-lite"/>
    </source>
</evidence>
<evidence type="ECO:0000256" key="17">
    <source>
        <dbReference type="PROSITE-ProRule" id="PRU00322"/>
    </source>
</evidence>
<dbReference type="UniPathway" id="UPA00559"/>
<comment type="catalytic activity">
    <reaction evidence="16">
        <text>L-histidyl-[translation elongation factor 2] + S-adenosyl-L-methionine = 2-[(3S)-amino-3-carboxypropyl]-L-histidyl-[translation elongation factor 2] + S-methyl-5'-thioadenosine + H(+)</text>
        <dbReference type="Rhea" id="RHEA:36783"/>
        <dbReference type="Rhea" id="RHEA-COMP:9748"/>
        <dbReference type="Rhea" id="RHEA-COMP:9749"/>
        <dbReference type="ChEBI" id="CHEBI:15378"/>
        <dbReference type="ChEBI" id="CHEBI:17509"/>
        <dbReference type="ChEBI" id="CHEBI:29979"/>
        <dbReference type="ChEBI" id="CHEBI:59789"/>
        <dbReference type="ChEBI" id="CHEBI:73995"/>
        <dbReference type="EC" id="2.5.1.108"/>
    </reaction>
</comment>
<dbReference type="FunFam" id="3.40.50.11840:FF:000001">
    <property type="entry name" value="2-(3-amino-3-carboxypropyl)histidine synthase subunit 1"/>
    <property type="match status" value="1"/>
</dbReference>
<keyword evidence="7" id="KW-0949">S-adenosyl-L-methionine</keyword>
<feature type="compositionally biased region" description="Basic and acidic residues" evidence="18">
    <location>
        <begin position="181"/>
        <end position="197"/>
    </location>
</feature>
<evidence type="ECO:0000256" key="12">
    <source>
        <dbReference type="ARBA" id="ARBA00023014"/>
    </source>
</evidence>
<keyword evidence="6" id="KW-0808">Transferase</keyword>
<dbReference type="SMART" id="SM00547">
    <property type="entry name" value="ZnF_RBZ"/>
    <property type="match status" value="2"/>
</dbReference>
<dbReference type="InterPro" id="IPR016435">
    <property type="entry name" value="DPH1/DPH2"/>
</dbReference>
<evidence type="ECO:0000256" key="3">
    <source>
        <dbReference type="ARBA" id="ARBA00010173"/>
    </source>
</evidence>
<evidence type="ECO:0000256" key="8">
    <source>
        <dbReference type="ARBA" id="ARBA00022723"/>
    </source>
</evidence>
<dbReference type="SFLD" id="SFLDG01121">
    <property type="entry name" value="Diphthamide_biosynthesis"/>
    <property type="match status" value="1"/>
</dbReference>
<dbReference type="Gene3D" id="3.40.50.11840">
    <property type="entry name" value="Diphthamide synthesis DPH1/DPH2 domain 1"/>
    <property type="match status" value="1"/>
</dbReference>
<name>F0WQ51_9STRA</name>
<dbReference type="Gene3D" id="3.40.50.11850">
    <property type="entry name" value="Diphthamide synthesis DPH1/DPH2 domain 2"/>
    <property type="match status" value="1"/>
</dbReference>
<dbReference type="InterPro" id="IPR036443">
    <property type="entry name" value="Znf_RanBP2_sf"/>
</dbReference>
<keyword evidence="10" id="KW-0862">Zinc</keyword>
<evidence type="ECO:0000256" key="16">
    <source>
        <dbReference type="ARBA" id="ARBA00048403"/>
    </source>
</evidence>
<comment type="pathway">
    <text evidence="2">Protein modification; peptidyl-diphthamide biosynthesis.</text>
</comment>
<dbReference type="Pfam" id="PF01866">
    <property type="entry name" value="Diphthamide_syn"/>
    <property type="match status" value="1"/>
</dbReference>
<dbReference type="PROSITE" id="PS50199">
    <property type="entry name" value="ZF_RANBP2_2"/>
    <property type="match status" value="2"/>
</dbReference>
<dbReference type="InterPro" id="IPR001876">
    <property type="entry name" value="Znf_RanBP2"/>
</dbReference>
<dbReference type="NCBIfam" id="TIGR00322">
    <property type="entry name" value="diphth2_R"/>
    <property type="match status" value="1"/>
</dbReference>
<dbReference type="SFLD" id="SFLDS00032">
    <property type="entry name" value="Radical_SAM_3-amino-3-carboxyp"/>
    <property type="match status" value="1"/>
</dbReference>
<dbReference type="Gene3D" id="3.40.50.11860">
    <property type="entry name" value="Diphthamide synthesis DPH1/DPH2 domain 3"/>
    <property type="match status" value="1"/>
</dbReference>
<reference evidence="20" key="2">
    <citation type="submission" date="2011-02" db="EMBL/GenBank/DDBJ databases">
        <authorList>
            <person name="MacLean D."/>
        </authorList>
    </citation>
    <scope>NUCLEOTIDE SEQUENCE</scope>
</reference>
<keyword evidence="11" id="KW-0408">Iron</keyword>
<evidence type="ECO:0000256" key="5">
    <source>
        <dbReference type="ARBA" id="ARBA00021915"/>
    </source>
</evidence>
<evidence type="ECO:0000256" key="7">
    <source>
        <dbReference type="ARBA" id="ARBA00022691"/>
    </source>
</evidence>
<evidence type="ECO:0000256" key="6">
    <source>
        <dbReference type="ARBA" id="ARBA00022679"/>
    </source>
</evidence>
<dbReference type="GO" id="GO:0017183">
    <property type="term" value="P:protein histidyl modification to diphthamide"/>
    <property type="evidence" value="ECO:0007669"/>
    <property type="project" value="UniProtKB-UniPathway"/>
</dbReference>
<feature type="domain" description="RanBP2-type" evidence="19">
    <location>
        <begin position="17"/>
        <end position="48"/>
    </location>
</feature>
<dbReference type="EC" id="2.5.1.108" evidence="4"/>
<feature type="region of interest" description="Disordered" evidence="18">
    <location>
        <begin position="43"/>
        <end position="67"/>
    </location>
</feature>
<dbReference type="GO" id="GO:0008270">
    <property type="term" value="F:zinc ion binding"/>
    <property type="evidence" value="ECO:0007669"/>
    <property type="project" value="UniProtKB-KW"/>
</dbReference>
<evidence type="ECO:0000256" key="14">
    <source>
        <dbReference type="ARBA" id="ARBA00032574"/>
    </source>
</evidence>